<proteinExistence type="predicted"/>
<evidence type="ECO:0000313" key="1">
    <source>
        <dbReference type="EMBL" id="RYR50001.1"/>
    </source>
</evidence>
<dbReference type="Proteomes" id="UP000289738">
    <property type="component" value="Chromosome A07"/>
</dbReference>
<accession>A0A445CGE8</accession>
<dbReference type="AlphaFoldDB" id="A0A445CGE8"/>
<organism evidence="1 2">
    <name type="scientific">Arachis hypogaea</name>
    <name type="common">Peanut</name>
    <dbReference type="NCBI Taxonomy" id="3818"/>
    <lineage>
        <taxon>Eukaryota</taxon>
        <taxon>Viridiplantae</taxon>
        <taxon>Streptophyta</taxon>
        <taxon>Embryophyta</taxon>
        <taxon>Tracheophyta</taxon>
        <taxon>Spermatophyta</taxon>
        <taxon>Magnoliopsida</taxon>
        <taxon>eudicotyledons</taxon>
        <taxon>Gunneridae</taxon>
        <taxon>Pentapetalae</taxon>
        <taxon>rosids</taxon>
        <taxon>fabids</taxon>
        <taxon>Fabales</taxon>
        <taxon>Fabaceae</taxon>
        <taxon>Papilionoideae</taxon>
        <taxon>50 kb inversion clade</taxon>
        <taxon>dalbergioids sensu lato</taxon>
        <taxon>Dalbergieae</taxon>
        <taxon>Pterocarpus clade</taxon>
        <taxon>Arachis</taxon>
    </lineage>
</organism>
<sequence length="162" mass="18846">MGLGFYMRQKLLNVHIPDSAHLAERVRWVEIFRKEKEKYKNERKLKNKSFSRKEKMSYVAMESSNEESDFETKVDLDELKKGPPYICSLLKKISTTSQLSNNCVRFRNLIQEAIMEGMLKFDDGKKEMKVDSDPFDARARDFETNVPSVNPGVGDGHLEFLM</sequence>
<gene>
    <name evidence="1" type="ORF">Ahy_A07g036550</name>
</gene>
<protein>
    <submittedName>
        <fullName evidence="1">Uncharacterized protein</fullName>
    </submittedName>
</protein>
<dbReference type="EMBL" id="SDMP01000007">
    <property type="protein sequence ID" value="RYR50001.1"/>
    <property type="molecule type" value="Genomic_DNA"/>
</dbReference>
<name>A0A445CGE8_ARAHY</name>
<comment type="caution">
    <text evidence="1">The sequence shown here is derived from an EMBL/GenBank/DDBJ whole genome shotgun (WGS) entry which is preliminary data.</text>
</comment>
<reference evidence="1 2" key="1">
    <citation type="submission" date="2019-01" db="EMBL/GenBank/DDBJ databases">
        <title>Sequencing of cultivated peanut Arachis hypogaea provides insights into genome evolution and oil improvement.</title>
        <authorList>
            <person name="Chen X."/>
        </authorList>
    </citation>
    <scope>NUCLEOTIDE SEQUENCE [LARGE SCALE GENOMIC DNA]</scope>
    <source>
        <strain evidence="2">cv. Fuhuasheng</strain>
        <tissue evidence="1">Leaves</tissue>
    </source>
</reference>
<evidence type="ECO:0000313" key="2">
    <source>
        <dbReference type="Proteomes" id="UP000289738"/>
    </source>
</evidence>
<keyword evidence="2" id="KW-1185">Reference proteome</keyword>